<evidence type="ECO:0000256" key="2">
    <source>
        <dbReference type="ARBA" id="ARBA00022512"/>
    </source>
</evidence>
<comment type="caution">
    <text evidence="9">The sequence shown here is derived from an EMBL/GenBank/DDBJ whole genome shotgun (WGS) entry which is preliminary data.</text>
</comment>
<evidence type="ECO:0000313" key="10">
    <source>
        <dbReference type="Proteomes" id="UP000052013"/>
    </source>
</evidence>
<keyword evidence="3" id="KW-0964">Secreted</keyword>
<proteinExistence type="predicted"/>
<dbReference type="AlphaFoldDB" id="A0A0R1S759"/>
<feature type="region of interest" description="Disordered" evidence="6">
    <location>
        <begin position="425"/>
        <end position="449"/>
    </location>
</feature>
<evidence type="ECO:0000259" key="7">
    <source>
        <dbReference type="Pfam" id="PF05737"/>
    </source>
</evidence>
<feature type="domain" description="SDR-like Ig" evidence="8">
    <location>
        <begin position="78"/>
        <end position="166"/>
    </location>
</feature>
<dbReference type="Pfam" id="PF05737">
    <property type="entry name" value="Collagen_bind"/>
    <property type="match status" value="1"/>
</dbReference>
<name>A0A0R1S759_9LACO</name>
<sequence length="577" mass="63324">MQRENFLKRIYTVLMTMILAFQLITPFFQVTAYGADTTDISTVLPDSANHSIIDNADVSFTDQNNQPSNSNQITPDTNISLHYDWSIPNKLKNNYQLKSGDYYTFQLPKNITYSARTGQLGDYGTYSITADGKVTFTFNSNVENHDTISGEFTYTQKIDSKTTAGSQTIDIPTTDGVKTTSIIVNPTGGNDIAKTGTVSKDNKQITWDVLVNTDTNALKDAQIKDPMPKGTTLDKTVVYPVSVNLKGAVISTGDPLIAGTDYTVDKDGTVQLIGKYAETNQAFKIEYTTDIDSSAVPDAGGPVKFDNTATLSNNGQDYSANASVTVNYGKFLEKKFDGQDNNGSQKYNWHVNYNFGEKSLSTNTQLTDTLSKGQVFSGDPKLTYEDGTTVTDDQYKITYNDDKTQMIITFPKGLDRGVKVAYQSQLTGPNDDQDTISNTASSNGQTVSAGDQQVNQQGLSKSIASVDYNAKTVQWHLDINMARQDMSDWSMTDSVPDGLTVDTKSFGLTDKDTGKELVNGTDYQVVPTSTGFKVTLLGNLKKHAKDWLVLAYKTSFDTSKLAHSLKWTNQAKATWTD</sequence>
<dbReference type="EMBL" id="AZEY01000108">
    <property type="protein sequence ID" value="KRL62514.1"/>
    <property type="molecule type" value="Genomic_DNA"/>
</dbReference>
<keyword evidence="4" id="KW-0732">Signal</keyword>
<evidence type="ECO:0000256" key="1">
    <source>
        <dbReference type="ARBA" id="ARBA00004168"/>
    </source>
</evidence>
<dbReference type="InterPro" id="IPR008966">
    <property type="entry name" value="Adhesion_dom_sf"/>
</dbReference>
<comment type="subcellular location">
    <subcellularLocation>
        <location evidence="1">Secreted</location>
        <location evidence="1">Cell wall</location>
        <topology evidence="1">Peptidoglycan-anchor</topology>
    </subcellularLocation>
</comment>
<dbReference type="GO" id="GO:0007155">
    <property type="term" value="P:cell adhesion"/>
    <property type="evidence" value="ECO:0007669"/>
    <property type="project" value="InterPro"/>
</dbReference>
<evidence type="ECO:0000259" key="8">
    <source>
        <dbReference type="Pfam" id="PF17961"/>
    </source>
</evidence>
<dbReference type="SUPFAM" id="SSF49401">
    <property type="entry name" value="Bacterial adhesins"/>
    <property type="match status" value="4"/>
</dbReference>
<dbReference type="PATRIC" id="fig|1423739.3.peg.2113"/>
<evidence type="ECO:0008006" key="11">
    <source>
        <dbReference type="Google" id="ProtNLM"/>
    </source>
</evidence>
<keyword evidence="5" id="KW-0572">Peptidoglycan-anchor</keyword>
<keyword evidence="2" id="KW-0134">Cell wall</keyword>
<dbReference type="Gene3D" id="2.60.40.740">
    <property type="match status" value="3"/>
</dbReference>
<organism evidence="9 10">
    <name type="scientific">Lentilactobacillus diolivorans DSM 14421</name>
    <dbReference type="NCBI Taxonomy" id="1423739"/>
    <lineage>
        <taxon>Bacteria</taxon>
        <taxon>Bacillati</taxon>
        <taxon>Bacillota</taxon>
        <taxon>Bacilli</taxon>
        <taxon>Lactobacillales</taxon>
        <taxon>Lactobacillaceae</taxon>
        <taxon>Lentilactobacillus</taxon>
    </lineage>
</organism>
<dbReference type="RefSeq" id="WP_083485160.1">
    <property type="nucleotide sequence ID" value="NZ_AZEY01000108.1"/>
</dbReference>
<evidence type="ECO:0000256" key="6">
    <source>
        <dbReference type="SAM" id="MobiDB-lite"/>
    </source>
</evidence>
<feature type="domain" description="Collagen binding" evidence="7">
    <location>
        <begin position="190"/>
        <end position="314"/>
    </location>
</feature>
<dbReference type="Pfam" id="PF17961">
    <property type="entry name" value="Big_8"/>
    <property type="match status" value="1"/>
</dbReference>
<dbReference type="InterPro" id="IPR008456">
    <property type="entry name" value="Collagen-bd_dom"/>
</dbReference>
<dbReference type="STRING" id="1423739.FC85_GL002027"/>
<accession>A0A0R1S759</accession>
<dbReference type="InterPro" id="IPR011252">
    <property type="entry name" value="Fibrogen-bd_dom1"/>
</dbReference>
<evidence type="ECO:0000256" key="4">
    <source>
        <dbReference type="ARBA" id="ARBA00022729"/>
    </source>
</evidence>
<dbReference type="GO" id="GO:0005518">
    <property type="term" value="F:collagen binding"/>
    <property type="evidence" value="ECO:0007669"/>
    <property type="project" value="InterPro"/>
</dbReference>
<dbReference type="Proteomes" id="UP000052013">
    <property type="component" value="Unassembled WGS sequence"/>
</dbReference>
<dbReference type="Gene3D" id="2.60.40.1280">
    <property type="match status" value="1"/>
</dbReference>
<protein>
    <recommendedName>
        <fullName evidence="11">Collagen binding domain-containing protein</fullName>
    </recommendedName>
</protein>
<evidence type="ECO:0000256" key="3">
    <source>
        <dbReference type="ARBA" id="ARBA00022525"/>
    </source>
</evidence>
<evidence type="ECO:0000313" key="9">
    <source>
        <dbReference type="EMBL" id="KRL62514.1"/>
    </source>
</evidence>
<dbReference type="InterPro" id="IPR041171">
    <property type="entry name" value="SDR_Ig"/>
</dbReference>
<gene>
    <name evidence="9" type="ORF">FC85_GL002027</name>
</gene>
<evidence type="ECO:0000256" key="5">
    <source>
        <dbReference type="ARBA" id="ARBA00023088"/>
    </source>
</evidence>
<reference evidence="9 10" key="1">
    <citation type="journal article" date="2015" name="Genome Announc.">
        <title>Expanding the biotechnology potential of lactobacilli through comparative genomics of 213 strains and associated genera.</title>
        <authorList>
            <person name="Sun Z."/>
            <person name="Harris H.M."/>
            <person name="McCann A."/>
            <person name="Guo C."/>
            <person name="Argimon S."/>
            <person name="Zhang W."/>
            <person name="Yang X."/>
            <person name="Jeffery I.B."/>
            <person name="Cooney J.C."/>
            <person name="Kagawa T.F."/>
            <person name="Liu W."/>
            <person name="Song Y."/>
            <person name="Salvetti E."/>
            <person name="Wrobel A."/>
            <person name="Rasinkangas P."/>
            <person name="Parkhill J."/>
            <person name="Rea M.C."/>
            <person name="O'Sullivan O."/>
            <person name="Ritari J."/>
            <person name="Douillard F.P."/>
            <person name="Paul Ross R."/>
            <person name="Yang R."/>
            <person name="Briner A.E."/>
            <person name="Felis G.E."/>
            <person name="de Vos W.M."/>
            <person name="Barrangou R."/>
            <person name="Klaenhammer T.R."/>
            <person name="Caufield P.W."/>
            <person name="Cui Y."/>
            <person name="Zhang H."/>
            <person name="O'Toole P.W."/>
        </authorList>
    </citation>
    <scope>NUCLEOTIDE SEQUENCE [LARGE SCALE GENOMIC DNA]</scope>
    <source>
        <strain evidence="9 10">DSM 14421</strain>
    </source>
</reference>